<proteinExistence type="predicted"/>
<evidence type="ECO:0000259" key="1">
    <source>
        <dbReference type="Pfam" id="PF00535"/>
    </source>
</evidence>
<gene>
    <name evidence="2" type="ORF">BDD16_004123</name>
</gene>
<comment type="caution">
    <text evidence="2">The sequence shown here is derived from an EMBL/GenBank/DDBJ whole genome shotgun (WGS) entry which is preliminary data.</text>
</comment>
<dbReference type="AlphaFoldDB" id="A0A7Y9R0V7"/>
<dbReference type="PANTHER" id="PTHR43685">
    <property type="entry name" value="GLYCOSYLTRANSFERASE"/>
    <property type="match status" value="1"/>
</dbReference>
<dbReference type="PANTHER" id="PTHR43685:SF11">
    <property type="entry name" value="GLYCOSYLTRANSFERASE TAGX-RELATED"/>
    <property type="match status" value="1"/>
</dbReference>
<sequence length="334" mass="37270">MSDPTRRPRITLVVFAYNQSAMIDAAIDSALVQVCEPIEILLSDDASPDDTFARMQARAATYQGPHQVRVRRNASNLGINGHFNAVVEAAQGDLLVMMAGDDLSLPERVARVAQAWDASGQRLDLIASHLVDMSPEGEDLGVVRVDDLSQWRTVEDWAQRRPYIIGAAHAFTRRLFERFGPLLPHVSYEDQVNLLRALCGGGACTVDAALVRYRRGGVSDRMREFSGERYLAWVRRLNVIHVALHQQWLQDAARAGCLEVVQRSIEREYQRERFVAALLDAPGAVSRWRIALQSSPVDPGWRVRKCVYLAWPGLAAAIRAAQSALRARRRGPGR</sequence>
<dbReference type="GO" id="GO:0016740">
    <property type="term" value="F:transferase activity"/>
    <property type="evidence" value="ECO:0007669"/>
    <property type="project" value="UniProtKB-KW"/>
</dbReference>
<accession>A0A7Y9R0V7</accession>
<reference evidence="2 3" key="1">
    <citation type="submission" date="2020-07" db="EMBL/GenBank/DDBJ databases">
        <title>Genomic Encyclopedia of Archaeal and Bacterial Type Strains, Phase II (KMG-II): from individual species to whole genera.</title>
        <authorList>
            <person name="Goeker M."/>
        </authorList>
    </citation>
    <scope>NUCLEOTIDE SEQUENCE [LARGE SCALE GENOMIC DNA]</scope>
    <source>
        <strain evidence="2 3">DSM 21226</strain>
    </source>
</reference>
<dbReference type="InterPro" id="IPR029044">
    <property type="entry name" value="Nucleotide-diphossugar_trans"/>
</dbReference>
<dbReference type="Gene3D" id="3.90.550.10">
    <property type="entry name" value="Spore Coat Polysaccharide Biosynthesis Protein SpsA, Chain A"/>
    <property type="match status" value="1"/>
</dbReference>
<evidence type="ECO:0000313" key="2">
    <source>
        <dbReference type="EMBL" id="NYG35137.1"/>
    </source>
</evidence>
<evidence type="ECO:0000313" key="3">
    <source>
        <dbReference type="Proteomes" id="UP000518288"/>
    </source>
</evidence>
<dbReference type="SUPFAM" id="SSF53448">
    <property type="entry name" value="Nucleotide-diphospho-sugar transferases"/>
    <property type="match status" value="1"/>
</dbReference>
<organism evidence="2 3">
    <name type="scientific">Sphaerotilus montanus</name>
    <dbReference type="NCBI Taxonomy" id="522889"/>
    <lineage>
        <taxon>Bacteria</taxon>
        <taxon>Pseudomonadati</taxon>
        <taxon>Pseudomonadota</taxon>
        <taxon>Betaproteobacteria</taxon>
        <taxon>Burkholderiales</taxon>
        <taxon>Sphaerotilaceae</taxon>
        <taxon>Sphaerotilus</taxon>
    </lineage>
</organism>
<dbReference type="Pfam" id="PF00535">
    <property type="entry name" value="Glycos_transf_2"/>
    <property type="match status" value="1"/>
</dbReference>
<dbReference type="CDD" id="cd00761">
    <property type="entry name" value="Glyco_tranf_GTA_type"/>
    <property type="match status" value="1"/>
</dbReference>
<dbReference type="EMBL" id="JACCFH010000001">
    <property type="protein sequence ID" value="NYG35137.1"/>
    <property type="molecule type" value="Genomic_DNA"/>
</dbReference>
<name>A0A7Y9R0V7_9BURK</name>
<dbReference type="RefSeq" id="WP_179635685.1">
    <property type="nucleotide sequence ID" value="NZ_JACCFH010000001.1"/>
</dbReference>
<dbReference type="InterPro" id="IPR050834">
    <property type="entry name" value="Glycosyltransf_2"/>
</dbReference>
<dbReference type="Proteomes" id="UP000518288">
    <property type="component" value="Unassembled WGS sequence"/>
</dbReference>
<protein>
    <submittedName>
        <fullName evidence="2">Glycosyltransferase involved in cell wall biosynthesis</fullName>
    </submittedName>
</protein>
<keyword evidence="3" id="KW-1185">Reference proteome</keyword>
<feature type="domain" description="Glycosyltransferase 2-like" evidence="1">
    <location>
        <begin position="12"/>
        <end position="119"/>
    </location>
</feature>
<keyword evidence="2" id="KW-0808">Transferase</keyword>
<dbReference type="InterPro" id="IPR001173">
    <property type="entry name" value="Glyco_trans_2-like"/>
</dbReference>